<dbReference type="Pfam" id="PF02541">
    <property type="entry name" value="Ppx-GppA"/>
    <property type="match status" value="1"/>
</dbReference>
<dbReference type="Proteomes" id="UP000500882">
    <property type="component" value="Chromosome"/>
</dbReference>
<gene>
    <name evidence="1" type="ORF">BatF92_25310</name>
</gene>
<dbReference type="InterPro" id="IPR043129">
    <property type="entry name" value="ATPase_NBD"/>
</dbReference>
<dbReference type="InterPro" id="IPR050273">
    <property type="entry name" value="GppA/Ppx_hydrolase"/>
</dbReference>
<dbReference type="RefSeq" id="WP_061473548.1">
    <property type="nucleotide sequence ID" value="NZ_AP022660.1"/>
</dbReference>
<proteinExistence type="predicted"/>
<name>A0A0P0FDK4_BACT4</name>
<dbReference type="Gene3D" id="3.30.420.150">
    <property type="entry name" value="Exopolyphosphatase. Domain 2"/>
    <property type="match status" value="1"/>
</dbReference>
<dbReference type="DNASU" id="1072020"/>
<dbReference type="GO" id="GO:0016462">
    <property type="term" value="F:pyrophosphatase activity"/>
    <property type="evidence" value="ECO:0007669"/>
    <property type="project" value="TreeGrafter"/>
</dbReference>
<protein>
    <submittedName>
        <fullName evidence="1">Exopolyphosphatase</fullName>
    </submittedName>
</protein>
<accession>A0A0P0FDK4</accession>
<dbReference type="EMBL" id="AP022660">
    <property type="protein sequence ID" value="BCA50589.1"/>
    <property type="molecule type" value="Genomic_DNA"/>
</dbReference>
<dbReference type="Gene3D" id="3.30.420.40">
    <property type="match status" value="1"/>
</dbReference>
<evidence type="ECO:0000313" key="2">
    <source>
        <dbReference type="Proteomes" id="UP000500882"/>
    </source>
</evidence>
<organism evidence="1 2">
    <name type="scientific">Bacteroides thetaiotaomicron</name>
    <dbReference type="NCBI Taxonomy" id="818"/>
    <lineage>
        <taxon>Bacteria</taxon>
        <taxon>Pseudomonadati</taxon>
        <taxon>Bacteroidota</taxon>
        <taxon>Bacteroidia</taxon>
        <taxon>Bacteroidales</taxon>
        <taxon>Bacteroidaceae</taxon>
        <taxon>Bacteroides</taxon>
    </lineage>
</organism>
<reference evidence="1 2" key="1">
    <citation type="submission" date="2020-02" db="EMBL/GenBank/DDBJ databases">
        <title>Whole-genome sequencing and comparative analysis of the genomes of Bacteroides thetaiotaomicron and Escherichia coli isolated from a healthy resident in Vietnam.</title>
        <authorList>
            <person name="Mohsin M."/>
            <person name="Tanaka K."/>
            <person name="Kawahara R."/>
            <person name="Kondo S."/>
            <person name="Noguchi H."/>
            <person name="Motooka D."/>
            <person name="Nakamura S."/>
            <person name="Khong D.T."/>
            <person name="Nguyen T.N."/>
            <person name="Tran H.T."/>
            <person name="Yamamoto Y."/>
        </authorList>
    </citation>
    <scope>NUCLEOTIDE SEQUENCE [LARGE SCALE GENOMIC DNA]</scope>
    <source>
        <strain evidence="1 2">F9-2</strain>
    </source>
</reference>
<dbReference type="PANTHER" id="PTHR30005:SF0">
    <property type="entry name" value="RETROGRADE REGULATION PROTEIN 2"/>
    <property type="match status" value="1"/>
</dbReference>
<sequence length="308" mass="34103">MISMKKVNYAAIDIGSNAVRLLIKCVNEENAPELMSKVQLIRIPLRLGEDAFTMGVISAEKEKKLIRLMKAYKQLMKIYDVVDYRACATSAMRDARNGKDIARQIARKTGIRVDIIDGQEEAHIVYDNHIEQLFASGQNYLYVDVGGGSTEINLISNGELKNSRSYNIGTVRMLSGMVKEEEKEALRTDLIGLAAEYAPTSIIGSGGNINKLFRLADKKDKKASLLPVESLREIYEALQALPAEQRIKQYKLKPDRADVIVPAAEIFLEVAMNVKATGIIVPTIGLSDGIIDSLYTQKMNTPVAPKVQ</sequence>
<dbReference type="KEGG" id="btho:Btheta7330_02036"/>
<evidence type="ECO:0000313" key="1">
    <source>
        <dbReference type="EMBL" id="BCA50589.1"/>
    </source>
</evidence>
<dbReference type="InterPro" id="IPR003695">
    <property type="entry name" value="Ppx_GppA_N"/>
</dbReference>
<dbReference type="CDD" id="cd24006">
    <property type="entry name" value="ASKHA_NBD_PPX_GppA"/>
    <property type="match status" value="1"/>
</dbReference>
<dbReference type="PANTHER" id="PTHR30005">
    <property type="entry name" value="EXOPOLYPHOSPHATASE"/>
    <property type="match status" value="1"/>
</dbReference>
<dbReference type="SUPFAM" id="SSF53067">
    <property type="entry name" value="Actin-like ATPase domain"/>
    <property type="match status" value="2"/>
</dbReference>
<dbReference type="AlphaFoldDB" id="A0A0P0FDK4"/>
<dbReference type="GeneID" id="60926497"/>